<proteinExistence type="predicted"/>
<feature type="compositionally biased region" description="Basic and acidic residues" evidence="1">
    <location>
        <begin position="285"/>
        <end position="300"/>
    </location>
</feature>
<dbReference type="Proteomes" id="UP001391051">
    <property type="component" value="Unassembled WGS sequence"/>
</dbReference>
<dbReference type="EMBL" id="JAQQWE010000006">
    <property type="protein sequence ID" value="KAK7947986.1"/>
    <property type="molecule type" value="Genomic_DNA"/>
</dbReference>
<dbReference type="RefSeq" id="XP_066697492.1">
    <property type="nucleotide sequence ID" value="XM_066845094.1"/>
</dbReference>
<protein>
    <recommendedName>
        <fullName evidence="5">Glycosyl transferase CAP10 domain-containing protein</fullName>
    </recommendedName>
</protein>
<keyword evidence="4" id="KW-1185">Reference proteome</keyword>
<keyword evidence="2" id="KW-1133">Transmembrane helix</keyword>
<feature type="region of interest" description="Disordered" evidence="1">
    <location>
        <begin position="276"/>
        <end position="306"/>
    </location>
</feature>
<evidence type="ECO:0000256" key="1">
    <source>
        <dbReference type="SAM" id="MobiDB-lite"/>
    </source>
</evidence>
<dbReference type="GeneID" id="92078156"/>
<accession>A0ABR1Q608</accession>
<organism evidence="3 4">
    <name type="scientific">Apiospora aurea</name>
    <dbReference type="NCBI Taxonomy" id="335848"/>
    <lineage>
        <taxon>Eukaryota</taxon>
        <taxon>Fungi</taxon>
        <taxon>Dikarya</taxon>
        <taxon>Ascomycota</taxon>
        <taxon>Pezizomycotina</taxon>
        <taxon>Sordariomycetes</taxon>
        <taxon>Xylariomycetidae</taxon>
        <taxon>Amphisphaeriales</taxon>
        <taxon>Apiosporaceae</taxon>
        <taxon>Apiospora</taxon>
    </lineage>
</organism>
<name>A0ABR1Q608_9PEZI</name>
<comment type="caution">
    <text evidence="3">The sequence shown here is derived from an EMBL/GenBank/DDBJ whole genome shotgun (WGS) entry which is preliminary data.</text>
</comment>
<reference evidence="3 4" key="1">
    <citation type="submission" date="2023-01" db="EMBL/GenBank/DDBJ databases">
        <title>Analysis of 21 Apiospora genomes using comparative genomics revels a genus with tremendous synthesis potential of carbohydrate active enzymes and secondary metabolites.</title>
        <authorList>
            <person name="Sorensen T."/>
        </authorList>
    </citation>
    <scope>NUCLEOTIDE SEQUENCE [LARGE SCALE GENOMIC DNA]</scope>
    <source>
        <strain evidence="3 4">CBS 24483</strain>
    </source>
</reference>
<sequence>MVLIAGLPRLGRFCGLGVPRRRSSRVYIFFALVACALLLSLSWDASSFPSVTWGLLEPCAGREHADCFHALYPRRLPAISRHQSSEDVGEDDDNDTVKPCRKAFPGLFDELLRSKQQYEKYHTNLDDLEDIEIQDGCVRVAVLDGRVGQPICSWVKGTQVLTSSIDLKLRVIKSNLLAEKSRVSAVATLQSIQQAIIDAPKQDIPNIEFVLDVRGQVADVTKPVWVLDRREQDNKVWLTPFIGSLEASNTSSSGRQMKRDDSQAKYTFKSLAQIASEMDSQESQDLLRRNGKRGETKDAGDTDDWGAFLLTSSPPRPGTTAPDVCRHKILLHHDSQSTFNRLDSLLCASVNVVKRPQWIHLYHGLMYSKPMNGSRSSLPDIQNVMLVDKSGPDLEEGTPGFLRNTEVARAMASNAVETFRHRYLTEASTACYWRELIHTYSEVTYSPEVYDETGSRRGVPLENFLQPVMVDA</sequence>
<evidence type="ECO:0000256" key="2">
    <source>
        <dbReference type="SAM" id="Phobius"/>
    </source>
</evidence>
<keyword evidence="2" id="KW-0812">Transmembrane</keyword>
<gene>
    <name evidence="3" type="ORF">PG986_008872</name>
</gene>
<evidence type="ECO:0000313" key="4">
    <source>
        <dbReference type="Proteomes" id="UP001391051"/>
    </source>
</evidence>
<feature type="transmembrane region" description="Helical" evidence="2">
    <location>
        <begin position="26"/>
        <end position="43"/>
    </location>
</feature>
<keyword evidence="2" id="KW-0472">Membrane</keyword>
<evidence type="ECO:0000313" key="3">
    <source>
        <dbReference type="EMBL" id="KAK7947986.1"/>
    </source>
</evidence>
<evidence type="ECO:0008006" key="5">
    <source>
        <dbReference type="Google" id="ProtNLM"/>
    </source>
</evidence>